<dbReference type="EMBL" id="KZ452038">
    <property type="protein sequence ID" value="PKA49389.1"/>
    <property type="molecule type" value="Genomic_DNA"/>
</dbReference>
<feature type="domain" description="DUF4216" evidence="1">
    <location>
        <begin position="100"/>
        <end position="152"/>
    </location>
</feature>
<evidence type="ECO:0000313" key="3">
    <source>
        <dbReference type="EMBL" id="PKA49389.1"/>
    </source>
</evidence>
<protein>
    <recommendedName>
        <fullName evidence="5">DUF4218 domain-containing protein</fullName>
    </recommendedName>
</protein>
<name>A0A2I0A1H4_9ASPA</name>
<evidence type="ECO:0008006" key="5">
    <source>
        <dbReference type="Google" id="ProtNLM"/>
    </source>
</evidence>
<evidence type="ECO:0000259" key="1">
    <source>
        <dbReference type="Pfam" id="PF13952"/>
    </source>
</evidence>
<reference evidence="3 4" key="1">
    <citation type="journal article" date="2017" name="Nature">
        <title>The Apostasia genome and the evolution of orchids.</title>
        <authorList>
            <person name="Zhang G.Q."/>
            <person name="Liu K.W."/>
            <person name="Li Z."/>
            <person name="Lohaus R."/>
            <person name="Hsiao Y.Y."/>
            <person name="Niu S.C."/>
            <person name="Wang J.Y."/>
            <person name="Lin Y.C."/>
            <person name="Xu Q."/>
            <person name="Chen L.J."/>
            <person name="Yoshida K."/>
            <person name="Fujiwara S."/>
            <person name="Wang Z.W."/>
            <person name="Zhang Y.Q."/>
            <person name="Mitsuda N."/>
            <person name="Wang M."/>
            <person name="Liu G.H."/>
            <person name="Pecoraro L."/>
            <person name="Huang H.X."/>
            <person name="Xiao X.J."/>
            <person name="Lin M."/>
            <person name="Wu X.Y."/>
            <person name="Wu W.L."/>
            <person name="Chen Y.Y."/>
            <person name="Chang S.B."/>
            <person name="Sakamoto S."/>
            <person name="Ohme-Takagi M."/>
            <person name="Yagi M."/>
            <person name="Zeng S.J."/>
            <person name="Shen C.Y."/>
            <person name="Yeh C.M."/>
            <person name="Luo Y.B."/>
            <person name="Tsai W.C."/>
            <person name="Van de Peer Y."/>
            <person name="Liu Z.J."/>
        </authorList>
    </citation>
    <scope>NUCLEOTIDE SEQUENCE [LARGE SCALE GENOMIC DNA]</scope>
    <source>
        <strain evidence="4">cv. Shenzhen</strain>
        <tissue evidence="3">Stem</tissue>
    </source>
</reference>
<dbReference type="PANTHER" id="PTHR48258">
    <property type="entry name" value="DUF4218 DOMAIN-CONTAINING PROTEIN-RELATED"/>
    <property type="match status" value="1"/>
</dbReference>
<organism evidence="3 4">
    <name type="scientific">Apostasia shenzhenica</name>
    <dbReference type="NCBI Taxonomy" id="1088818"/>
    <lineage>
        <taxon>Eukaryota</taxon>
        <taxon>Viridiplantae</taxon>
        <taxon>Streptophyta</taxon>
        <taxon>Embryophyta</taxon>
        <taxon>Tracheophyta</taxon>
        <taxon>Spermatophyta</taxon>
        <taxon>Magnoliopsida</taxon>
        <taxon>Liliopsida</taxon>
        <taxon>Asparagales</taxon>
        <taxon>Orchidaceae</taxon>
        <taxon>Apostasioideae</taxon>
        <taxon>Apostasia</taxon>
    </lineage>
</organism>
<proteinExistence type="predicted"/>
<evidence type="ECO:0000259" key="2">
    <source>
        <dbReference type="Pfam" id="PF13960"/>
    </source>
</evidence>
<dbReference type="Proteomes" id="UP000236161">
    <property type="component" value="Unassembled WGS sequence"/>
</dbReference>
<dbReference type="AlphaFoldDB" id="A0A2I0A1H4"/>
<evidence type="ECO:0000313" key="4">
    <source>
        <dbReference type="Proteomes" id="UP000236161"/>
    </source>
</evidence>
<accession>A0A2I0A1H4</accession>
<dbReference type="InterPro" id="IPR025452">
    <property type="entry name" value="DUF4218"/>
</dbReference>
<dbReference type="InterPro" id="IPR025312">
    <property type="entry name" value="DUF4216"/>
</dbReference>
<keyword evidence="4" id="KW-1185">Reference proteome</keyword>
<feature type="domain" description="DUF4218" evidence="2">
    <location>
        <begin position="2"/>
        <end position="39"/>
    </location>
</feature>
<sequence>MKILKGYIRNRYRPEACIIENYVAEEIVEFYNKYLHNINPIEIPIDHTAVDKYERGITSGKSHVVDINMLRQAHSYVLHNSVVVDSYIEEHYFGVIKEIWELDYISFCIPLFKCLWIDSNGGSKIDEMGFTLVNFNRIGHKDDCFILANQAK</sequence>
<dbReference type="Pfam" id="PF13952">
    <property type="entry name" value="DUF4216"/>
    <property type="match status" value="1"/>
</dbReference>
<dbReference type="Pfam" id="PF13960">
    <property type="entry name" value="DUF4218"/>
    <property type="match status" value="1"/>
</dbReference>
<gene>
    <name evidence="3" type="ORF">AXF42_Ash016578</name>
</gene>